<proteinExistence type="predicted"/>
<accession>A0AAP0KAG5</accession>
<reference evidence="2 3" key="1">
    <citation type="submission" date="2024-01" db="EMBL/GenBank/DDBJ databases">
        <title>Genome assemblies of Stephania.</title>
        <authorList>
            <person name="Yang L."/>
        </authorList>
    </citation>
    <scope>NUCLEOTIDE SEQUENCE [LARGE SCALE GENOMIC DNA]</scope>
    <source>
        <strain evidence="2">JXDWG</strain>
        <tissue evidence="2">Leaf</tissue>
    </source>
</reference>
<feature type="compositionally biased region" description="Polar residues" evidence="1">
    <location>
        <begin position="30"/>
        <end position="39"/>
    </location>
</feature>
<protein>
    <submittedName>
        <fullName evidence="2">Uncharacterized protein</fullName>
    </submittedName>
</protein>
<organism evidence="2 3">
    <name type="scientific">Stephania cephalantha</name>
    <dbReference type="NCBI Taxonomy" id="152367"/>
    <lineage>
        <taxon>Eukaryota</taxon>
        <taxon>Viridiplantae</taxon>
        <taxon>Streptophyta</taxon>
        <taxon>Embryophyta</taxon>
        <taxon>Tracheophyta</taxon>
        <taxon>Spermatophyta</taxon>
        <taxon>Magnoliopsida</taxon>
        <taxon>Ranunculales</taxon>
        <taxon>Menispermaceae</taxon>
        <taxon>Menispermoideae</taxon>
        <taxon>Cissampelideae</taxon>
        <taxon>Stephania</taxon>
    </lineage>
</organism>
<evidence type="ECO:0000256" key="1">
    <source>
        <dbReference type="SAM" id="MobiDB-lite"/>
    </source>
</evidence>
<dbReference type="EMBL" id="JBBNAG010000003">
    <property type="protein sequence ID" value="KAK9147662.1"/>
    <property type="molecule type" value="Genomic_DNA"/>
</dbReference>
<feature type="compositionally biased region" description="Basic residues" evidence="1">
    <location>
        <begin position="289"/>
        <end position="301"/>
    </location>
</feature>
<feature type="compositionally biased region" description="Acidic residues" evidence="1">
    <location>
        <begin position="46"/>
        <end position="58"/>
    </location>
</feature>
<evidence type="ECO:0000313" key="3">
    <source>
        <dbReference type="Proteomes" id="UP001419268"/>
    </source>
</evidence>
<name>A0AAP0KAG5_9MAGN</name>
<feature type="region of interest" description="Disordered" evidence="1">
    <location>
        <begin position="233"/>
        <end position="348"/>
    </location>
</feature>
<dbReference type="AlphaFoldDB" id="A0AAP0KAG5"/>
<keyword evidence="3" id="KW-1185">Reference proteome</keyword>
<evidence type="ECO:0000313" key="2">
    <source>
        <dbReference type="EMBL" id="KAK9147662.1"/>
    </source>
</evidence>
<comment type="caution">
    <text evidence="2">The sequence shown here is derived from an EMBL/GenBank/DDBJ whole genome shotgun (WGS) entry which is preliminary data.</text>
</comment>
<gene>
    <name evidence="2" type="ORF">Scep_006419</name>
</gene>
<sequence>MDGEESHDGHESLAHDDNNDSGDVRLDLTSIDTEFSSTEDPAFTVNEDEEQHNEEDENIGTRSEAYEMRARGVRIHHCLAACPEPSLPCSLPRSITASASRHHRSGPPPAVDASLSPKLDSSGGSSGCATVEEMRGESRRWGSSILPPGTNIPDAFTNGSGEEKERVRDVGGERLCPYMCTVVAYMGGTQKMYMSLLREGAYTSTLGVPRALLGRANSFSGVPWAFTVPPPIFGSIGSRGESSQEPEETQQSTRRDSSQDQLPQQAQPDVQTHRPTRQRSNGDEGTSGRYRRSNGQKRGRRSGSNGGRVAERQRRKASSSNDDGAANDNRQHVAGVHSRREVGRRRPR</sequence>
<feature type="region of interest" description="Disordered" evidence="1">
    <location>
        <begin position="1"/>
        <end position="60"/>
    </location>
</feature>
<feature type="region of interest" description="Disordered" evidence="1">
    <location>
        <begin position="98"/>
        <end position="163"/>
    </location>
</feature>
<feature type="compositionally biased region" description="Basic and acidic residues" evidence="1">
    <location>
        <begin position="1"/>
        <end position="26"/>
    </location>
</feature>
<dbReference type="Proteomes" id="UP001419268">
    <property type="component" value="Unassembled WGS sequence"/>
</dbReference>